<dbReference type="Proteomes" id="UP000241769">
    <property type="component" value="Unassembled WGS sequence"/>
</dbReference>
<feature type="domain" description="EF-hand" evidence="2">
    <location>
        <begin position="11"/>
        <end position="46"/>
    </location>
</feature>
<name>A0A2P6NY74_9EUKA</name>
<dbReference type="InParanoid" id="A0A2P6NY74"/>
<evidence type="ECO:0000256" key="1">
    <source>
        <dbReference type="SAM" id="Coils"/>
    </source>
</evidence>
<proteinExistence type="predicted"/>
<sequence>MPPLSSPPITSKAAEARRIFNKYDTRNQGSLSLPALSSALRELNVEATQVLNQFPQKGGRIMLSDFLSTVNSLNTKRARLSGSHQSLVDGKNRMQTARKLFSQYDPEEKSIISLSQAVQIFTELDIVVTPTMKAKLDPTSTDRVGRADFLRCFELWLDVPYEEEDIKVSKPKTTEEQMETARAIFAEYDTLKNGTVDVRILRNACNEMLEVMFGGRAHLMEGQIFFPPSQSAMKADQLMQMMDTDGTKKITFIKFLKGFALWNQIREATVSRINMMKEMEDLKALVTDLPNRKATLVQEVEDLRKEWKAMQENEKEIRERRMQTETEILSKLSGPKELTPGRASVESRSHVQQTELKEAYTELNDMHLLSFNSSEFYVQLEAYLRQCKESGQLQRRLSSSRLMTKM</sequence>
<organism evidence="3 4">
    <name type="scientific">Planoprotostelium fungivorum</name>
    <dbReference type="NCBI Taxonomy" id="1890364"/>
    <lineage>
        <taxon>Eukaryota</taxon>
        <taxon>Amoebozoa</taxon>
        <taxon>Evosea</taxon>
        <taxon>Variosea</taxon>
        <taxon>Cavosteliida</taxon>
        <taxon>Cavosteliaceae</taxon>
        <taxon>Planoprotostelium</taxon>
    </lineage>
</organism>
<evidence type="ECO:0000313" key="4">
    <source>
        <dbReference type="Proteomes" id="UP000241769"/>
    </source>
</evidence>
<dbReference type="SUPFAM" id="SSF47473">
    <property type="entry name" value="EF-hand"/>
    <property type="match status" value="1"/>
</dbReference>
<dbReference type="Gene3D" id="1.10.238.10">
    <property type="entry name" value="EF-hand"/>
    <property type="match status" value="2"/>
</dbReference>
<feature type="coiled-coil region" evidence="1">
    <location>
        <begin position="293"/>
        <end position="320"/>
    </location>
</feature>
<comment type="caution">
    <text evidence="3">The sequence shown here is derived from an EMBL/GenBank/DDBJ whole genome shotgun (WGS) entry which is preliminary data.</text>
</comment>
<accession>A0A2P6NY74</accession>
<keyword evidence="1" id="KW-0175">Coiled coil</keyword>
<evidence type="ECO:0000259" key="2">
    <source>
        <dbReference type="PROSITE" id="PS50222"/>
    </source>
</evidence>
<dbReference type="InterPro" id="IPR002048">
    <property type="entry name" value="EF_hand_dom"/>
</dbReference>
<dbReference type="EMBL" id="MDYQ01000007">
    <property type="protein sequence ID" value="PRP88913.1"/>
    <property type="molecule type" value="Genomic_DNA"/>
</dbReference>
<dbReference type="InterPro" id="IPR011992">
    <property type="entry name" value="EF-hand-dom_pair"/>
</dbReference>
<evidence type="ECO:0000313" key="3">
    <source>
        <dbReference type="EMBL" id="PRP88913.1"/>
    </source>
</evidence>
<dbReference type="AlphaFoldDB" id="A0A2P6NY74"/>
<dbReference type="GO" id="GO:0005509">
    <property type="term" value="F:calcium ion binding"/>
    <property type="evidence" value="ECO:0007669"/>
    <property type="project" value="InterPro"/>
</dbReference>
<protein>
    <recommendedName>
        <fullName evidence="2">EF-hand domain-containing protein</fullName>
    </recommendedName>
</protein>
<keyword evidence="4" id="KW-1185">Reference proteome</keyword>
<reference evidence="3 4" key="1">
    <citation type="journal article" date="2018" name="Genome Biol. Evol.">
        <title>Multiple Roots of Fruiting Body Formation in Amoebozoa.</title>
        <authorList>
            <person name="Hillmann F."/>
            <person name="Forbes G."/>
            <person name="Novohradska S."/>
            <person name="Ferling I."/>
            <person name="Riege K."/>
            <person name="Groth M."/>
            <person name="Westermann M."/>
            <person name="Marz M."/>
            <person name="Spaller T."/>
            <person name="Winckler T."/>
            <person name="Schaap P."/>
            <person name="Glockner G."/>
        </authorList>
    </citation>
    <scope>NUCLEOTIDE SEQUENCE [LARGE SCALE GENOMIC DNA]</scope>
    <source>
        <strain evidence="3 4">Jena</strain>
    </source>
</reference>
<gene>
    <name evidence="3" type="ORF">PROFUN_00381</name>
</gene>
<dbReference type="PROSITE" id="PS50222">
    <property type="entry name" value="EF_HAND_2"/>
    <property type="match status" value="1"/>
</dbReference>